<dbReference type="Ensembl" id="ENSCSET00000022577.1">
    <property type="protein sequence ID" value="ENSCSEP00000022293.1"/>
    <property type="gene ID" value="ENSCSEG00000014205.1"/>
</dbReference>
<proteinExistence type="predicted"/>
<dbReference type="InParanoid" id="A0A3P8W410"/>
<reference evidence="1 2" key="1">
    <citation type="journal article" date="2014" name="Nat. Genet.">
        <title>Whole-genome sequence of a flatfish provides insights into ZW sex chromosome evolution and adaptation to a benthic lifestyle.</title>
        <authorList>
            <person name="Chen S."/>
            <person name="Zhang G."/>
            <person name="Shao C."/>
            <person name="Huang Q."/>
            <person name="Liu G."/>
            <person name="Zhang P."/>
            <person name="Song W."/>
            <person name="An N."/>
            <person name="Chalopin D."/>
            <person name="Volff J.N."/>
            <person name="Hong Y."/>
            <person name="Li Q."/>
            <person name="Sha Z."/>
            <person name="Zhou H."/>
            <person name="Xie M."/>
            <person name="Yu Q."/>
            <person name="Liu Y."/>
            <person name="Xiang H."/>
            <person name="Wang N."/>
            <person name="Wu K."/>
            <person name="Yang C."/>
            <person name="Zhou Q."/>
            <person name="Liao X."/>
            <person name="Yang L."/>
            <person name="Hu Q."/>
            <person name="Zhang J."/>
            <person name="Meng L."/>
            <person name="Jin L."/>
            <person name="Tian Y."/>
            <person name="Lian J."/>
            <person name="Yang J."/>
            <person name="Miao G."/>
            <person name="Liu S."/>
            <person name="Liang Z."/>
            <person name="Yan F."/>
            <person name="Li Y."/>
            <person name="Sun B."/>
            <person name="Zhang H."/>
            <person name="Zhang J."/>
            <person name="Zhu Y."/>
            <person name="Du M."/>
            <person name="Zhao Y."/>
            <person name="Schartl M."/>
            <person name="Tang Q."/>
            <person name="Wang J."/>
        </authorList>
    </citation>
    <scope>NUCLEOTIDE SEQUENCE</scope>
</reference>
<dbReference type="AlphaFoldDB" id="A0A3P8W410"/>
<sequence>LQLSDVDVQHDLQCSHVVHLCLHQLCRKRQNQNLSVIKPLSCKKMQITFPVFSCFGSVSAHAVKHLACFHLPHTTA</sequence>
<evidence type="ECO:0000313" key="2">
    <source>
        <dbReference type="Proteomes" id="UP000265120"/>
    </source>
</evidence>
<keyword evidence="2" id="KW-1185">Reference proteome</keyword>
<dbReference type="Proteomes" id="UP000265120">
    <property type="component" value="Chromosome 2"/>
</dbReference>
<reference evidence="1" key="2">
    <citation type="submission" date="2025-08" db="UniProtKB">
        <authorList>
            <consortium name="Ensembl"/>
        </authorList>
    </citation>
    <scope>IDENTIFICATION</scope>
</reference>
<protein>
    <submittedName>
        <fullName evidence="1">Uncharacterized protein</fullName>
    </submittedName>
</protein>
<name>A0A3P8W410_CYNSE</name>
<reference evidence="1" key="3">
    <citation type="submission" date="2025-09" db="UniProtKB">
        <authorList>
            <consortium name="Ensembl"/>
        </authorList>
    </citation>
    <scope>IDENTIFICATION</scope>
</reference>
<evidence type="ECO:0000313" key="1">
    <source>
        <dbReference type="Ensembl" id="ENSCSEP00000022293.1"/>
    </source>
</evidence>
<organism evidence="1 2">
    <name type="scientific">Cynoglossus semilaevis</name>
    <name type="common">Tongue sole</name>
    <dbReference type="NCBI Taxonomy" id="244447"/>
    <lineage>
        <taxon>Eukaryota</taxon>
        <taxon>Metazoa</taxon>
        <taxon>Chordata</taxon>
        <taxon>Craniata</taxon>
        <taxon>Vertebrata</taxon>
        <taxon>Euteleostomi</taxon>
        <taxon>Actinopterygii</taxon>
        <taxon>Neopterygii</taxon>
        <taxon>Teleostei</taxon>
        <taxon>Neoteleostei</taxon>
        <taxon>Acanthomorphata</taxon>
        <taxon>Carangaria</taxon>
        <taxon>Pleuronectiformes</taxon>
        <taxon>Pleuronectoidei</taxon>
        <taxon>Cynoglossidae</taxon>
        <taxon>Cynoglossinae</taxon>
        <taxon>Cynoglossus</taxon>
    </lineage>
</organism>
<accession>A0A3P8W410</accession>